<reference evidence="2 3" key="1">
    <citation type="submission" date="2024-02" db="EMBL/GenBank/DDBJ databases">
        <title>Deinococcus xinjiangensis NBRC 107630.</title>
        <authorList>
            <person name="Ichikawa N."/>
            <person name="Katano-Makiyama Y."/>
            <person name="Hidaka K."/>
        </authorList>
    </citation>
    <scope>NUCLEOTIDE SEQUENCE [LARGE SCALE GENOMIC DNA]</scope>
    <source>
        <strain evidence="2 3">NBRC 107630</strain>
    </source>
</reference>
<dbReference type="Proteomes" id="UP001458946">
    <property type="component" value="Unassembled WGS sequence"/>
</dbReference>
<evidence type="ECO:0000313" key="3">
    <source>
        <dbReference type="Proteomes" id="UP001458946"/>
    </source>
</evidence>
<evidence type="ECO:0000256" key="1">
    <source>
        <dbReference type="SAM" id="SignalP"/>
    </source>
</evidence>
<comment type="caution">
    <text evidence="2">The sequence shown here is derived from an EMBL/GenBank/DDBJ whole genome shotgun (WGS) entry which is preliminary data.</text>
</comment>
<dbReference type="RefSeq" id="WP_353543954.1">
    <property type="nucleotide sequence ID" value="NZ_BAABRN010000079.1"/>
</dbReference>
<proteinExistence type="predicted"/>
<evidence type="ECO:0000313" key="2">
    <source>
        <dbReference type="EMBL" id="GAA5503988.1"/>
    </source>
</evidence>
<feature type="chain" id="PRO_5046377988" evidence="1">
    <location>
        <begin position="22"/>
        <end position="45"/>
    </location>
</feature>
<name>A0ABP9VIR4_9DEIO</name>
<sequence length="45" mass="4937">MKKMILLVATLTLTFATVSSANAVKIGGNTPSCIDERTPNIWYCY</sequence>
<protein>
    <submittedName>
        <fullName evidence="2">Uncharacterized protein</fullName>
    </submittedName>
</protein>
<accession>A0ABP9VIR4</accession>
<gene>
    <name evidence="2" type="ORF">Dxin01_03756</name>
</gene>
<keyword evidence="3" id="KW-1185">Reference proteome</keyword>
<organism evidence="2 3">
    <name type="scientific">Deinococcus xinjiangensis</name>
    <dbReference type="NCBI Taxonomy" id="457454"/>
    <lineage>
        <taxon>Bacteria</taxon>
        <taxon>Thermotogati</taxon>
        <taxon>Deinococcota</taxon>
        <taxon>Deinococci</taxon>
        <taxon>Deinococcales</taxon>
        <taxon>Deinococcaceae</taxon>
        <taxon>Deinococcus</taxon>
    </lineage>
</organism>
<feature type="signal peptide" evidence="1">
    <location>
        <begin position="1"/>
        <end position="21"/>
    </location>
</feature>
<dbReference type="EMBL" id="BAABRN010000079">
    <property type="protein sequence ID" value="GAA5503988.1"/>
    <property type="molecule type" value="Genomic_DNA"/>
</dbReference>
<keyword evidence="1" id="KW-0732">Signal</keyword>